<evidence type="ECO:0000313" key="2">
    <source>
        <dbReference type="Proteomes" id="UP001267407"/>
    </source>
</evidence>
<gene>
    <name evidence="1" type="ORF">RKA07_17905</name>
</gene>
<sequence>MAAGRPFRGPFVATPRSPLCFGVMQVKKLSLSISYIVEDAGWAQITISGGEGEIVNDVSYLHDSLRDLAELAIEMRSGAKTAKAIFMDEPGELQLVVSKNQNQIAFEARWFKDWQSWGLTSSSDYDVLLKGEATVQHLVDQVTDVLTKIHKNIGPKKYKEMWVEHEFPSEQYRELINA</sequence>
<keyword evidence="2" id="KW-1185">Reference proteome</keyword>
<proteinExistence type="predicted"/>
<dbReference type="RefSeq" id="WP_310966993.1">
    <property type="nucleotide sequence ID" value="NZ_JAVMBO010000019.1"/>
</dbReference>
<name>A0ABU2HLM0_9GAMM</name>
<protein>
    <submittedName>
        <fullName evidence="1">Uncharacterized protein</fullName>
    </submittedName>
</protein>
<comment type="caution">
    <text evidence="1">The sequence shown here is derived from an EMBL/GenBank/DDBJ whole genome shotgun (WGS) entry which is preliminary data.</text>
</comment>
<evidence type="ECO:0000313" key="1">
    <source>
        <dbReference type="EMBL" id="MDS1311973.1"/>
    </source>
</evidence>
<dbReference type="EMBL" id="JAVMBO010000019">
    <property type="protein sequence ID" value="MDS1311973.1"/>
    <property type="molecule type" value="Genomic_DNA"/>
</dbReference>
<accession>A0ABU2HLM0</accession>
<dbReference type="Proteomes" id="UP001267407">
    <property type="component" value="Unassembled WGS sequence"/>
</dbReference>
<organism evidence="1 2">
    <name type="scientific">Marinobacter xiaoshiensis</name>
    <dbReference type="NCBI Taxonomy" id="3073652"/>
    <lineage>
        <taxon>Bacteria</taxon>
        <taxon>Pseudomonadati</taxon>
        <taxon>Pseudomonadota</taxon>
        <taxon>Gammaproteobacteria</taxon>
        <taxon>Pseudomonadales</taxon>
        <taxon>Marinobacteraceae</taxon>
        <taxon>Marinobacter</taxon>
    </lineage>
</organism>
<reference evidence="1" key="1">
    <citation type="submission" date="2023-09" db="EMBL/GenBank/DDBJ databases">
        <title>Marinobacter sediminicola sp. nov. and Marinobacter maritimum sp. nov., isolated from marine sediment.</title>
        <authorList>
            <person name="An J."/>
        </authorList>
    </citation>
    <scope>NUCLEOTIDE SEQUENCE</scope>
    <source>
        <strain evidence="1">F60267</strain>
    </source>
</reference>